<dbReference type="SUPFAM" id="SSF52540">
    <property type="entry name" value="P-loop containing nucleoside triphosphate hydrolases"/>
    <property type="match status" value="1"/>
</dbReference>
<feature type="domain" description="IstB-like ATP-binding" evidence="2">
    <location>
        <begin position="4"/>
        <end position="104"/>
    </location>
</feature>
<dbReference type="Gene3D" id="3.40.50.300">
    <property type="entry name" value="P-loop containing nucleotide triphosphate hydrolases"/>
    <property type="match status" value="1"/>
</dbReference>
<comment type="caution">
    <text evidence="3">The sequence shown here is derived from an EMBL/GenBank/DDBJ whole genome shotgun (WGS) entry which is preliminary data.</text>
</comment>
<organism evidence="3">
    <name type="scientific">mine drainage metagenome</name>
    <dbReference type="NCBI Taxonomy" id="410659"/>
    <lineage>
        <taxon>unclassified sequences</taxon>
        <taxon>metagenomes</taxon>
        <taxon>ecological metagenomes</taxon>
    </lineage>
</organism>
<evidence type="ECO:0000313" key="3">
    <source>
        <dbReference type="EMBL" id="OIQ98159.1"/>
    </source>
</evidence>
<evidence type="ECO:0000256" key="1">
    <source>
        <dbReference type="SAM" id="MobiDB-lite"/>
    </source>
</evidence>
<sequence length="124" mass="13696">MHAQSLNAARATGAYERKLAALARVPLLIIDDFGLKPLRAPADEDLHDLIAERYEQGSTIVTSNLDFDEWDQAFATNRLLAAASLDRLRHNAYCLELIGRSYRDPKVPPASKSAPSNKPQNPAK</sequence>
<dbReference type="EMBL" id="MLJW01000122">
    <property type="protein sequence ID" value="OIQ98159.1"/>
    <property type="molecule type" value="Genomic_DNA"/>
</dbReference>
<evidence type="ECO:0000259" key="2">
    <source>
        <dbReference type="Pfam" id="PF01695"/>
    </source>
</evidence>
<dbReference type="AlphaFoldDB" id="A0A1J5S1Y4"/>
<feature type="compositionally biased region" description="Low complexity" evidence="1">
    <location>
        <begin position="109"/>
        <end position="124"/>
    </location>
</feature>
<accession>A0A1J5S1Y4</accession>
<protein>
    <submittedName>
        <fullName evidence="3">Transposase/IS protein</fullName>
    </submittedName>
</protein>
<proteinExistence type="predicted"/>
<gene>
    <name evidence="3" type="ORF">GALL_197530</name>
</gene>
<dbReference type="Pfam" id="PF01695">
    <property type="entry name" value="IstB_IS21"/>
    <property type="match status" value="1"/>
</dbReference>
<name>A0A1J5S1Y4_9ZZZZ</name>
<dbReference type="InterPro" id="IPR027417">
    <property type="entry name" value="P-loop_NTPase"/>
</dbReference>
<feature type="region of interest" description="Disordered" evidence="1">
    <location>
        <begin position="102"/>
        <end position="124"/>
    </location>
</feature>
<dbReference type="InterPro" id="IPR002611">
    <property type="entry name" value="IstB_ATP-bd"/>
</dbReference>
<dbReference type="GO" id="GO:0005524">
    <property type="term" value="F:ATP binding"/>
    <property type="evidence" value="ECO:0007669"/>
    <property type="project" value="InterPro"/>
</dbReference>
<reference evidence="3" key="1">
    <citation type="submission" date="2016-10" db="EMBL/GenBank/DDBJ databases">
        <title>Sequence of Gallionella enrichment culture.</title>
        <authorList>
            <person name="Poehlein A."/>
            <person name="Muehling M."/>
            <person name="Daniel R."/>
        </authorList>
    </citation>
    <scope>NUCLEOTIDE SEQUENCE</scope>
</reference>